<accession>A0A9W8ZHW4</accession>
<gene>
    <name evidence="2" type="ORF">N0V91_003735</name>
</gene>
<feature type="compositionally biased region" description="Basic and acidic residues" evidence="1">
    <location>
        <begin position="729"/>
        <end position="738"/>
    </location>
</feature>
<evidence type="ECO:0000313" key="3">
    <source>
        <dbReference type="Proteomes" id="UP001140510"/>
    </source>
</evidence>
<dbReference type="EMBL" id="JAPEVA010000019">
    <property type="protein sequence ID" value="KAJ4407765.1"/>
    <property type="molecule type" value="Genomic_DNA"/>
</dbReference>
<evidence type="ECO:0000256" key="1">
    <source>
        <dbReference type="SAM" id="MobiDB-lite"/>
    </source>
</evidence>
<protein>
    <submittedName>
        <fullName evidence="2">Uncharacterized protein</fullName>
    </submittedName>
</protein>
<dbReference type="AlphaFoldDB" id="A0A9W8ZHW4"/>
<dbReference type="OrthoDB" id="1577640at2759"/>
<evidence type="ECO:0000313" key="2">
    <source>
        <dbReference type="EMBL" id="KAJ4407765.1"/>
    </source>
</evidence>
<comment type="caution">
    <text evidence="2">The sequence shown here is derived from an EMBL/GenBank/DDBJ whole genome shotgun (WGS) entry which is preliminary data.</text>
</comment>
<feature type="region of interest" description="Disordered" evidence="1">
    <location>
        <begin position="648"/>
        <end position="668"/>
    </location>
</feature>
<keyword evidence="3" id="KW-1185">Reference proteome</keyword>
<reference evidence="2" key="1">
    <citation type="submission" date="2022-10" db="EMBL/GenBank/DDBJ databases">
        <title>Tapping the CABI collections for fungal endophytes: first genome assemblies for Collariella, Neodidymelliopsis, Ascochyta clinopodiicola, Didymella pomorum, Didymosphaeria variabile, Neocosmospora piperis and Neocucurbitaria cava.</title>
        <authorList>
            <person name="Hill R."/>
        </authorList>
    </citation>
    <scope>NUCLEOTIDE SEQUENCE</scope>
    <source>
        <strain evidence="2">IMI 355091</strain>
    </source>
</reference>
<proteinExistence type="predicted"/>
<organism evidence="2 3">
    <name type="scientific">Didymella pomorum</name>
    <dbReference type="NCBI Taxonomy" id="749634"/>
    <lineage>
        <taxon>Eukaryota</taxon>
        <taxon>Fungi</taxon>
        <taxon>Dikarya</taxon>
        <taxon>Ascomycota</taxon>
        <taxon>Pezizomycotina</taxon>
        <taxon>Dothideomycetes</taxon>
        <taxon>Pleosporomycetidae</taxon>
        <taxon>Pleosporales</taxon>
        <taxon>Pleosporineae</taxon>
        <taxon>Didymellaceae</taxon>
        <taxon>Didymella</taxon>
    </lineage>
</organism>
<name>A0A9W8ZHW4_9PLEO</name>
<feature type="region of interest" description="Disordered" evidence="1">
    <location>
        <begin position="687"/>
        <end position="738"/>
    </location>
</feature>
<feature type="compositionally biased region" description="Polar residues" evidence="1">
    <location>
        <begin position="687"/>
        <end position="703"/>
    </location>
</feature>
<dbReference type="Proteomes" id="UP001140510">
    <property type="component" value="Unassembled WGS sequence"/>
</dbReference>
<sequence length="840" mass="91877">MHTQYGSECPPVRSVLVLTGSVLRAQATTCGDYVMTNWPRTGSLFLDLLETILKEVNPGDTTTAKQIEHDAVTVRLTPSADEDPLAITVITDDQAIQKELTQQLKWIGCALSASPFKDAEGCEVAYAIPMVQRSATIIEQSVEISYLHKRLQPGEQACWLPLFSGAVIASGFPIPARGDEVGLEISLDILAALGGVRHAVEYDGGIILKGFSTMFVPTRKIKDRVQWHAIVSKKHRHRLTYHDGLHSCETRAKLSDVSFNDLGSTRAFLGWTSVATTRLGSDDIMYENIDYSDAKEPRRQIKIIKGQLGLQQIGAGMFEVELGAKDGRFHHHRTTGPYSIILDAAESTNVVLYDTQTSRAWLVPATDAMLHMVRSHHEYKQFMVDGHVAVLKTTVPAGKSAKDVLLRDGDVVLINDKKPWTLRDKVLDTWSLLDHITEQELTRKSNGGIEVKDTWHTTIFGYEYKAVVLNRGPFHPKRRDLKSTSGGWPRLIRDIDAIVLLADGFGDLIVPAVNEKDKLCSRWKRVPEGQDYLATTVQVLKELQDVAHSRLDLKFLSDAGLQWDQGQSLLFEPCLDPQQCHCSRVQQVTDSHLGTPKPPQKMEEHGAAIFGKAELPARLQRRAHEVADTSPFYKLGNEALQPRVIVSDSNGSLIPPDGTDSITSESPASNASILHDRGYESSVSFNAAGSTANSSQTSLNSQHPATPNPSNPDDAPDSGTDNESLASDETIRPLERRVGTRELDLMDMGSHLGPSTAPGLSQHAVSDVVLELAASTSPSMAQVSTQEAAPDEAANIAPVSPVAHTTASVVNTLHISAFQQIGPSHSLRRKKKSANLHAQS</sequence>